<feature type="region of interest" description="Disordered" evidence="1">
    <location>
        <begin position="1"/>
        <end position="40"/>
    </location>
</feature>
<proteinExistence type="predicted"/>
<evidence type="ECO:0000313" key="2">
    <source>
        <dbReference type="EMBL" id="KAJ2679191.1"/>
    </source>
</evidence>
<sequence>MATHNTKDLKKRKGTLSISERQNRPGHKRQSHPQLLSPPRYPAVAGLPMLNALPTPPEEMCPQETRPQDLVPLMLHANADVCTQPSRYALMSLAEKVRVSNSTLVHNWGRFLVGAAVRELCDSAALLHGRRVISIIDLPTNFCIAPVDEQIYPSDDTTRLIAIVSNDGILLDVGMYDFEGPIFHRGSIVCGTYIHAPSQAK</sequence>
<dbReference type="EMBL" id="JANBTW010000014">
    <property type="protein sequence ID" value="KAJ2679191.1"/>
    <property type="molecule type" value="Genomic_DNA"/>
</dbReference>
<dbReference type="AlphaFoldDB" id="A0A9W8KZS0"/>
<dbReference type="OrthoDB" id="5512916at2759"/>
<accession>A0A9W8KZS0</accession>
<name>A0A9W8KZS0_9FUNG</name>
<gene>
    <name evidence="2" type="ORF">GGI25_001759</name>
</gene>
<reference evidence="2" key="1">
    <citation type="submission" date="2022-07" db="EMBL/GenBank/DDBJ databases">
        <title>Phylogenomic reconstructions and comparative analyses of Kickxellomycotina fungi.</title>
        <authorList>
            <person name="Reynolds N.K."/>
            <person name="Stajich J.E."/>
            <person name="Barry K."/>
            <person name="Grigoriev I.V."/>
            <person name="Crous P."/>
            <person name="Smith M.E."/>
        </authorList>
    </citation>
    <scope>NUCLEOTIDE SEQUENCE</scope>
    <source>
        <strain evidence="2">NRRL 3115</strain>
    </source>
</reference>
<protein>
    <submittedName>
        <fullName evidence="2">Uncharacterized protein</fullName>
    </submittedName>
</protein>
<dbReference type="Proteomes" id="UP001151518">
    <property type="component" value="Unassembled WGS sequence"/>
</dbReference>
<organism evidence="2 3">
    <name type="scientific">Coemansia spiralis</name>
    <dbReference type="NCBI Taxonomy" id="417178"/>
    <lineage>
        <taxon>Eukaryota</taxon>
        <taxon>Fungi</taxon>
        <taxon>Fungi incertae sedis</taxon>
        <taxon>Zoopagomycota</taxon>
        <taxon>Kickxellomycotina</taxon>
        <taxon>Kickxellomycetes</taxon>
        <taxon>Kickxellales</taxon>
        <taxon>Kickxellaceae</taxon>
        <taxon>Coemansia</taxon>
    </lineage>
</organism>
<comment type="caution">
    <text evidence="2">The sequence shown here is derived from an EMBL/GenBank/DDBJ whole genome shotgun (WGS) entry which is preliminary data.</text>
</comment>
<evidence type="ECO:0000313" key="3">
    <source>
        <dbReference type="Proteomes" id="UP001151518"/>
    </source>
</evidence>
<evidence type="ECO:0000256" key="1">
    <source>
        <dbReference type="SAM" id="MobiDB-lite"/>
    </source>
</evidence>